<protein>
    <submittedName>
        <fullName evidence="1">Uncharacterized protein</fullName>
    </submittedName>
</protein>
<gene>
    <name evidence="1" type="ORF">SAMN06264365_12136</name>
</gene>
<dbReference type="OrthoDB" id="6313019at2"/>
<dbReference type="AlphaFoldDB" id="A0A239GHX8"/>
<accession>A0A239GHX8</accession>
<evidence type="ECO:0000313" key="1">
    <source>
        <dbReference type="EMBL" id="SNS68631.1"/>
    </source>
</evidence>
<keyword evidence="2" id="KW-1185">Reference proteome</keyword>
<sequence>MSDLKAFRRVCYEAARLTGGTVTEFRISTGVTPNFHQGIIAFSDRFVSVLCVRDASLLAVAVPRVIEPGQATECGPLTFIDSPELAAVLAQTPGFRLLTTAELNGPVDVARWPGICLTDMRYWRPGSLGEALFNYWD</sequence>
<evidence type="ECO:0000313" key="2">
    <source>
        <dbReference type="Proteomes" id="UP000198415"/>
    </source>
</evidence>
<dbReference type="Proteomes" id="UP000198415">
    <property type="component" value="Unassembled WGS sequence"/>
</dbReference>
<reference evidence="1 2" key="1">
    <citation type="submission" date="2017-06" db="EMBL/GenBank/DDBJ databases">
        <authorList>
            <person name="Kim H.J."/>
            <person name="Triplett B.A."/>
        </authorList>
    </citation>
    <scope>NUCLEOTIDE SEQUENCE [LARGE SCALE GENOMIC DNA]</scope>
    <source>
        <strain evidence="1 2">DSM 43151</strain>
    </source>
</reference>
<organism evidence="1 2">
    <name type="scientific">Actinoplanes regularis</name>
    <dbReference type="NCBI Taxonomy" id="52697"/>
    <lineage>
        <taxon>Bacteria</taxon>
        <taxon>Bacillati</taxon>
        <taxon>Actinomycetota</taxon>
        <taxon>Actinomycetes</taxon>
        <taxon>Micromonosporales</taxon>
        <taxon>Micromonosporaceae</taxon>
        <taxon>Actinoplanes</taxon>
    </lineage>
</organism>
<proteinExistence type="predicted"/>
<dbReference type="EMBL" id="FZNR01000021">
    <property type="protein sequence ID" value="SNS68631.1"/>
    <property type="molecule type" value="Genomic_DNA"/>
</dbReference>
<name>A0A239GHX8_9ACTN</name>
<dbReference type="RefSeq" id="WP_089297733.1">
    <property type="nucleotide sequence ID" value="NZ_FZNR01000021.1"/>
</dbReference>